<organism evidence="6 7">
    <name type="scientific">Halomonas heilongjiangensis</name>
    <dbReference type="NCBI Taxonomy" id="1387883"/>
    <lineage>
        <taxon>Bacteria</taxon>
        <taxon>Pseudomonadati</taxon>
        <taxon>Pseudomonadota</taxon>
        <taxon>Gammaproteobacteria</taxon>
        <taxon>Oceanospirillales</taxon>
        <taxon>Halomonadaceae</taxon>
        <taxon>Halomonas</taxon>
    </lineage>
</organism>
<evidence type="ECO:0000259" key="5">
    <source>
        <dbReference type="PROSITE" id="PS51635"/>
    </source>
</evidence>
<gene>
    <name evidence="6" type="ORF">C1H66_14505</name>
</gene>
<proteinExistence type="predicted"/>
<feature type="active site" description="Nucleophile" evidence="4">
    <location>
        <position position="45"/>
    </location>
</feature>
<dbReference type="RefSeq" id="WP_102628595.1">
    <property type="nucleotide sequence ID" value="NZ_PDOH01000060.1"/>
</dbReference>
<accession>A0A2N7TJU7</accession>
<dbReference type="GO" id="GO:0016787">
    <property type="term" value="F:hydrolase activity"/>
    <property type="evidence" value="ECO:0007669"/>
    <property type="project" value="UniProtKB-UniRule"/>
</dbReference>
<feature type="short sequence motif" description="GXGXXG" evidence="4">
    <location>
        <begin position="15"/>
        <end position="20"/>
    </location>
</feature>
<keyword evidence="3 4" id="KW-0443">Lipid metabolism</keyword>
<sequence>MAKGERKRIDLALQGGGSHGALTWGVLDRLLEEDRLEIDGISGTSAGAMNAVVLADGLHVGGRDGARAALHAFWKAVSDAARFSPIQRSPWDRLMGNDSLDHSPSYLLFESLTQLIAPAKLNPLAINPLRDLVIRLVDFERVNACRKVKLFVTATNVRTGRAKIFRQPELTVDTVMASACLPFMFPAVEIDGEAYWDGGYSGNPALYPLVDDQGCRDLVVVQVNPLVRRKLPDSSREIINRINEITFNSSLIKELRSIQLLQQLIEAEGLELESYRSMRLHLIHAEHEAEALSASSKMNAEWDFLSRLHAQGRAWAGRWLDEHFDALGECSTFDLSTVFADTFRPLSTADDASPASQGEEDPG</sequence>
<dbReference type="PANTHER" id="PTHR14226:SF78">
    <property type="entry name" value="SLR0060 PROTEIN"/>
    <property type="match status" value="1"/>
</dbReference>
<feature type="domain" description="PNPLA" evidence="5">
    <location>
        <begin position="11"/>
        <end position="210"/>
    </location>
</feature>
<evidence type="ECO:0000256" key="3">
    <source>
        <dbReference type="ARBA" id="ARBA00023098"/>
    </source>
</evidence>
<dbReference type="InterPro" id="IPR016035">
    <property type="entry name" value="Acyl_Trfase/lysoPLipase"/>
</dbReference>
<dbReference type="EMBL" id="PNRE01000065">
    <property type="protein sequence ID" value="PMR68461.1"/>
    <property type="molecule type" value="Genomic_DNA"/>
</dbReference>
<protein>
    <submittedName>
        <fullName evidence="6">Patatin</fullName>
    </submittedName>
</protein>
<dbReference type="Pfam" id="PF01734">
    <property type="entry name" value="Patatin"/>
    <property type="match status" value="1"/>
</dbReference>
<evidence type="ECO:0000313" key="7">
    <source>
        <dbReference type="Proteomes" id="UP000235346"/>
    </source>
</evidence>
<evidence type="ECO:0000256" key="4">
    <source>
        <dbReference type="PROSITE-ProRule" id="PRU01161"/>
    </source>
</evidence>
<evidence type="ECO:0000313" key="6">
    <source>
        <dbReference type="EMBL" id="PMR68461.1"/>
    </source>
</evidence>
<dbReference type="GO" id="GO:0016042">
    <property type="term" value="P:lipid catabolic process"/>
    <property type="evidence" value="ECO:0007669"/>
    <property type="project" value="UniProtKB-UniRule"/>
</dbReference>
<reference evidence="6 7" key="1">
    <citation type="submission" date="2018-01" db="EMBL/GenBank/DDBJ databases">
        <title>Halomonas endophytica sp. nov., isolated from storage liquid in the stems of Populus euphratica.</title>
        <authorList>
            <person name="Chen C."/>
        </authorList>
    </citation>
    <scope>NUCLEOTIDE SEQUENCE [LARGE SCALE GENOMIC DNA]</scope>
    <source>
        <strain evidence="6 7">DSM 26881</strain>
    </source>
</reference>
<feature type="active site" description="Proton acceptor" evidence="4">
    <location>
        <position position="197"/>
    </location>
</feature>
<keyword evidence="7" id="KW-1185">Reference proteome</keyword>
<feature type="short sequence motif" description="DGA/G" evidence="4">
    <location>
        <begin position="197"/>
        <end position="199"/>
    </location>
</feature>
<dbReference type="SUPFAM" id="SSF52151">
    <property type="entry name" value="FabD/lysophospholipase-like"/>
    <property type="match status" value="1"/>
</dbReference>
<comment type="caution">
    <text evidence="6">The sequence shown here is derived from an EMBL/GenBank/DDBJ whole genome shotgun (WGS) entry which is preliminary data.</text>
</comment>
<dbReference type="PROSITE" id="PS51635">
    <property type="entry name" value="PNPLA"/>
    <property type="match status" value="1"/>
</dbReference>
<feature type="short sequence motif" description="GXSXG" evidence="4">
    <location>
        <begin position="43"/>
        <end position="47"/>
    </location>
</feature>
<dbReference type="InterPro" id="IPR002641">
    <property type="entry name" value="PNPLA_dom"/>
</dbReference>
<evidence type="ECO:0000256" key="1">
    <source>
        <dbReference type="ARBA" id="ARBA00022801"/>
    </source>
</evidence>
<dbReference type="OrthoDB" id="9807112at2"/>
<dbReference type="Proteomes" id="UP000235346">
    <property type="component" value="Unassembled WGS sequence"/>
</dbReference>
<dbReference type="Gene3D" id="3.40.1090.10">
    <property type="entry name" value="Cytosolic phospholipase A2 catalytic domain"/>
    <property type="match status" value="2"/>
</dbReference>
<evidence type="ECO:0000256" key="2">
    <source>
        <dbReference type="ARBA" id="ARBA00022963"/>
    </source>
</evidence>
<dbReference type="PANTHER" id="PTHR14226">
    <property type="entry name" value="NEUROPATHY TARGET ESTERASE/SWISS CHEESE D.MELANOGASTER"/>
    <property type="match status" value="1"/>
</dbReference>
<dbReference type="InterPro" id="IPR050301">
    <property type="entry name" value="NTE"/>
</dbReference>
<keyword evidence="1 4" id="KW-0378">Hydrolase</keyword>
<keyword evidence="2 4" id="KW-0442">Lipid degradation</keyword>
<name>A0A2N7TJU7_9GAMM</name>
<dbReference type="AlphaFoldDB" id="A0A2N7TJU7"/>